<gene>
    <name evidence="10" type="primary">nad3</name>
</gene>
<comment type="similarity">
    <text evidence="2 9">Belongs to the complex I subunit 3 family.</text>
</comment>
<keyword evidence="7 9" id="KW-0472">Membrane</keyword>
<dbReference type="GO" id="GO:0008137">
    <property type="term" value="F:NADH dehydrogenase (ubiquinone) activity"/>
    <property type="evidence" value="ECO:0007669"/>
    <property type="project" value="UniProtKB-UniRule"/>
</dbReference>
<geneLocation type="mitochondrion" evidence="10"/>
<keyword evidence="9" id="KW-0249">Electron transport</keyword>
<keyword evidence="9" id="KW-1278">Translocase</keyword>
<accession>A0AAU7N3P2</accession>
<keyword evidence="4 9" id="KW-0813">Transport</keyword>
<evidence type="ECO:0000256" key="7">
    <source>
        <dbReference type="ARBA" id="ARBA00023136"/>
    </source>
</evidence>
<dbReference type="EMBL" id="PP860916">
    <property type="protein sequence ID" value="XBQ65888.1"/>
    <property type="molecule type" value="Genomic_DNA"/>
</dbReference>
<dbReference type="AlphaFoldDB" id="A0AAU7N3P2"/>
<comment type="subcellular location">
    <subcellularLocation>
        <location evidence="1">Membrane</location>
    </subcellularLocation>
    <subcellularLocation>
        <location evidence="9">Mitochondrion membrane</location>
        <topology evidence="9">Multi-pass membrane protein</topology>
    </subcellularLocation>
</comment>
<evidence type="ECO:0000256" key="8">
    <source>
        <dbReference type="ARBA" id="ARBA00049551"/>
    </source>
</evidence>
<evidence type="ECO:0000256" key="1">
    <source>
        <dbReference type="ARBA" id="ARBA00004370"/>
    </source>
</evidence>
<evidence type="ECO:0000256" key="9">
    <source>
        <dbReference type="RuleBase" id="RU003640"/>
    </source>
</evidence>
<reference evidence="10" key="1">
    <citation type="submission" date="2024-05" db="EMBL/GenBank/DDBJ databases">
        <title>Complete mitochondrial genome and phylogenetic analysis of Dollfustrema vaneyi (Trematoda: Bucephalidae).</title>
        <authorList>
            <person name="Hu Y."/>
            <person name="Wang T.G."/>
            <person name="Li X.W."/>
            <person name="Zhang D."/>
        </authorList>
    </citation>
    <scope>NUCLEOTIDE SEQUENCE</scope>
</reference>
<evidence type="ECO:0000256" key="6">
    <source>
        <dbReference type="ARBA" id="ARBA00022989"/>
    </source>
</evidence>
<dbReference type="Gene3D" id="1.20.58.1610">
    <property type="entry name" value="NADH:ubiquinone/plastoquinone oxidoreductase, chain 3"/>
    <property type="match status" value="1"/>
</dbReference>
<dbReference type="InterPro" id="IPR000440">
    <property type="entry name" value="NADH_UbQ/plastoQ_OxRdtase_su3"/>
</dbReference>
<comment type="function">
    <text evidence="9">Core subunit of the mitochondrial membrane respiratory chain NADH dehydrogenase (Complex I) which catalyzes electron transfer from NADH through the respiratory chain, using ubiquinone as an electron acceptor. Essential for the catalytic activity of complex I.</text>
</comment>
<evidence type="ECO:0000313" key="10">
    <source>
        <dbReference type="EMBL" id="XBQ65888.1"/>
    </source>
</evidence>
<keyword evidence="9" id="KW-0830">Ubiquinone</keyword>
<dbReference type="InterPro" id="IPR038430">
    <property type="entry name" value="NDAH_ubi_oxred_su3_sf"/>
</dbReference>
<evidence type="ECO:0000256" key="5">
    <source>
        <dbReference type="ARBA" id="ARBA00022692"/>
    </source>
</evidence>
<protein>
    <recommendedName>
        <fullName evidence="3 9">NADH-ubiquinone oxidoreductase chain 3</fullName>
        <ecNumber evidence="9">7.1.1.2</ecNumber>
    </recommendedName>
</protein>
<proteinExistence type="inferred from homology"/>
<dbReference type="GO" id="GO:0031966">
    <property type="term" value="C:mitochondrial membrane"/>
    <property type="evidence" value="ECO:0007669"/>
    <property type="project" value="UniProtKB-SubCell"/>
</dbReference>
<keyword evidence="5 9" id="KW-0812">Transmembrane</keyword>
<evidence type="ECO:0000256" key="4">
    <source>
        <dbReference type="ARBA" id="ARBA00022448"/>
    </source>
</evidence>
<keyword evidence="6 9" id="KW-1133">Transmembrane helix</keyword>
<evidence type="ECO:0000256" key="3">
    <source>
        <dbReference type="ARBA" id="ARBA00021007"/>
    </source>
</evidence>
<feature type="transmembrane region" description="Helical" evidence="9">
    <location>
        <begin position="61"/>
        <end position="81"/>
    </location>
</feature>
<keyword evidence="9 10" id="KW-0496">Mitochondrion</keyword>
<comment type="catalytic activity">
    <reaction evidence="8 9">
        <text>a ubiquinone + NADH + 5 H(+)(in) = a ubiquinol + NAD(+) + 4 H(+)(out)</text>
        <dbReference type="Rhea" id="RHEA:29091"/>
        <dbReference type="Rhea" id="RHEA-COMP:9565"/>
        <dbReference type="Rhea" id="RHEA-COMP:9566"/>
        <dbReference type="ChEBI" id="CHEBI:15378"/>
        <dbReference type="ChEBI" id="CHEBI:16389"/>
        <dbReference type="ChEBI" id="CHEBI:17976"/>
        <dbReference type="ChEBI" id="CHEBI:57540"/>
        <dbReference type="ChEBI" id="CHEBI:57945"/>
        <dbReference type="EC" id="7.1.1.2"/>
    </reaction>
</comment>
<keyword evidence="9" id="KW-0679">Respiratory chain</keyword>
<keyword evidence="9" id="KW-0520">NAD</keyword>
<organism evidence="10">
    <name type="scientific">Dollfustrema vaneyi</name>
    <dbReference type="NCBI Taxonomy" id="438518"/>
    <lineage>
        <taxon>Eukaryota</taxon>
        <taxon>Metazoa</taxon>
        <taxon>Spiralia</taxon>
        <taxon>Lophotrochozoa</taxon>
        <taxon>Platyhelminthes</taxon>
        <taxon>Trematoda</taxon>
        <taxon>Digenea</taxon>
        <taxon>Strigeidida</taxon>
        <taxon>Strigeoidea</taxon>
        <taxon>Bucephalidae</taxon>
        <taxon>Dollfustrema</taxon>
    </lineage>
</organism>
<sequence length="120" mass="14277">MFLSLIGVIIFLFLLLLISFYHTSLWNYDWLSLNCVNPRCWVSTFECGFCSGRSNESYFSYTYFILLVFFVVFDLEISLLLNLPYEFCLYKNVFYFLLFLFALCVGYGAEVYSGYVRWGY</sequence>
<feature type="transmembrane region" description="Helical" evidence="9">
    <location>
        <begin position="93"/>
        <end position="115"/>
    </location>
</feature>
<feature type="transmembrane region" description="Helical" evidence="9">
    <location>
        <begin position="5"/>
        <end position="23"/>
    </location>
</feature>
<name>A0AAU7N3P2_9TREM</name>
<evidence type="ECO:0000256" key="2">
    <source>
        <dbReference type="ARBA" id="ARBA00008472"/>
    </source>
</evidence>
<dbReference type="Pfam" id="PF00507">
    <property type="entry name" value="Oxidored_q4"/>
    <property type="match status" value="1"/>
</dbReference>
<dbReference type="EC" id="7.1.1.2" evidence="9"/>